<dbReference type="GO" id="GO:0005737">
    <property type="term" value="C:cytoplasm"/>
    <property type="evidence" value="ECO:0007669"/>
    <property type="project" value="UniProtKB-SubCell"/>
</dbReference>
<dbReference type="GO" id="GO:0001578">
    <property type="term" value="P:microtubule bundle formation"/>
    <property type="evidence" value="ECO:0007669"/>
    <property type="project" value="TreeGrafter"/>
</dbReference>
<dbReference type="InterPro" id="IPR012943">
    <property type="entry name" value="Cnn_1N"/>
</dbReference>
<reference evidence="6" key="1">
    <citation type="thesis" date="2021" institute="BYU ScholarsArchive" country="Provo, UT, USA">
        <title>Applications of and Algorithms for Genome Assembly and Genomic Analyses with an Emphasis on Marine Teleosts.</title>
        <authorList>
            <person name="Pickett B.D."/>
        </authorList>
    </citation>
    <scope>NUCLEOTIDE SEQUENCE</scope>
    <source>
        <strain evidence="6">HI-2016</strain>
    </source>
</reference>
<dbReference type="GO" id="GO:0008017">
    <property type="term" value="F:microtubule binding"/>
    <property type="evidence" value="ECO:0007669"/>
    <property type="project" value="TreeGrafter"/>
</dbReference>
<evidence type="ECO:0000259" key="5">
    <source>
        <dbReference type="Pfam" id="PF07989"/>
    </source>
</evidence>
<dbReference type="GO" id="GO:0090266">
    <property type="term" value="P:regulation of mitotic cell cycle spindle assembly checkpoint"/>
    <property type="evidence" value="ECO:0007669"/>
    <property type="project" value="TreeGrafter"/>
</dbReference>
<keyword evidence="3" id="KW-0175">Coiled coil</keyword>
<dbReference type="AlphaFoldDB" id="A0A8T2PS79"/>
<dbReference type="GO" id="GO:0043015">
    <property type="term" value="F:gamma-tubulin binding"/>
    <property type="evidence" value="ECO:0007669"/>
    <property type="project" value="TreeGrafter"/>
</dbReference>
<dbReference type="PANTHER" id="PTHR46930:SF1">
    <property type="entry name" value="CDK5 REGULATORY SUBUNIT-ASSOCIATED PROTEIN 2"/>
    <property type="match status" value="1"/>
</dbReference>
<dbReference type="GO" id="GO:0035371">
    <property type="term" value="C:microtubule plus-end"/>
    <property type="evidence" value="ECO:0007669"/>
    <property type="project" value="TreeGrafter"/>
</dbReference>
<dbReference type="GO" id="GO:0000242">
    <property type="term" value="C:pericentriolar material"/>
    <property type="evidence" value="ECO:0007669"/>
    <property type="project" value="TreeGrafter"/>
</dbReference>
<protein>
    <recommendedName>
        <fullName evidence="5">Centrosomin N-terminal motif 1 domain-containing protein</fullName>
    </recommendedName>
</protein>
<feature type="region of interest" description="Disordered" evidence="4">
    <location>
        <begin position="1"/>
        <end position="23"/>
    </location>
</feature>
<dbReference type="Proteomes" id="UP000824540">
    <property type="component" value="Unassembled WGS sequence"/>
</dbReference>
<dbReference type="GO" id="GO:0007099">
    <property type="term" value="P:centriole replication"/>
    <property type="evidence" value="ECO:0007669"/>
    <property type="project" value="TreeGrafter"/>
</dbReference>
<evidence type="ECO:0000256" key="2">
    <source>
        <dbReference type="ARBA" id="ARBA00022490"/>
    </source>
</evidence>
<dbReference type="OrthoDB" id="10255000at2759"/>
<feature type="domain" description="Centrosomin N-terminal motif 1" evidence="5">
    <location>
        <begin position="57"/>
        <end position="130"/>
    </location>
</feature>
<keyword evidence="7" id="KW-1185">Reference proteome</keyword>
<feature type="coiled-coil region" evidence="3">
    <location>
        <begin position="274"/>
        <end position="399"/>
    </location>
</feature>
<dbReference type="GO" id="GO:0097431">
    <property type="term" value="C:mitotic spindle pole"/>
    <property type="evidence" value="ECO:0007669"/>
    <property type="project" value="TreeGrafter"/>
</dbReference>
<comment type="subcellular location">
    <subcellularLocation>
        <location evidence="1">Cytoplasm</location>
    </subcellularLocation>
</comment>
<feature type="coiled-coil region" evidence="3">
    <location>
        <begin position="58"/>
        <end position="189"/>
    </location>
</feature>
<name>A0A8T2PS79_9TELE</name>
<sequence length="415" mass="46852">MDSVVGEDQTLPLDINGSTNMSRLPDTEIVGDRGFAVEAVTASVFPGGKMSPVKVLTMKDYENQITGLKKENFNLKLRIYFMEERMQQKFDDSTEDIFKTNIELKVELESMKRELAEKQELLVSASKALESLAGKESGEASRAKEQAQREAEQLKDFFNKKIQQLEESLKAAEDEAEKMAAIAEQEKVRNIDMEKQLLAFSLSGTFTPTPSQDLHHALQDKNSVIEQLRLSLKNQDAVIEQLRKTCSDHGAGDLPASERITQLSALIGQRDGELQVLRGELENERARNERETQSFADKQNEVTRLEAASRQLSEELQNAKGTVQHLTKTLEDAENQNKMLGGKLEEKEREIATEKKNSLKRDKTIQGLTLVLKEKEKEIEELCHEIEDRDEALAKAREAAHKAQIQKEPRSTRAS</sequence>
<accession>A0A8T2PS79</accession>
<evidence type="ECO:0000256" key="1">
    <source>
        <dbReference type="ARBA" id="ARBA00004496"/>
    </source>
</evidence>
<keyword evidence="2" id="KW-0963">Cytoplasm</keyword>
<proteinExistence type="predicted"/>
<dbReference type="GO" id="GO:0007059">
    <property type="term" value="P:chromosome segregation"/>
    <property type="evidence" value="ECO:0007669"/>
    <property type="project" value="TreeGrafter"/>
</dbReference>
<evidence type="ECO:0000256" key="3">
    <source>
        <dbReference type="SAM" id="Coils"/>
    </source>
</evidence>
<evidence type="ECO:0000256" key="4">
    <source>
        <dbReference type="SAM" id="MobiDB-lite"/>
    </source>
</evidence>
<dbReference type="InterPro" id="IPR042791">
    <property type="entry name" value="CDK5RAP2"/>
</dbReference>
<dbReference type="Pfam" id="PF07989">
    <property type="entry name" value="Cnn_1N"/>
    <property type="match status" value="1"/>
</dbReference>
<dbReference type="GO" id="GO:0046600">
    <property type="term" value="P:negative regulation of centriole replication"/>
    <property type="evidence" value="ECO:0007669"/>
    <property type="project" value="TreeGrafter"/>
</dbReference>
<comment type="caution">
    <text evidence="6">The sequence shown here is derived from an EMBL/GenBank/DDBJ whole genome shotgun (WGS) entry which is preliminary data.</text>
</comment>
<dbReference type="EMBL" id="JAFBMS010000003">
    <property type="protein sequence ID" value="KAG9354210.1"/>
    <property type="molecule type" value="Genomic_DNA"/>
</dbReference>
<dbReference type="GO" id="GO:0000132">
    <property type="term" value="P:establishment of mitotic spindle orientation"/>
    <property type="evidence" value="ECO:0007669"/>
    <property type="project" value="TreeGrafter"/>
</dbReference>
<evidence type="ECO:0000313" key="6">
    <source>
        <dbReference type="EMBL" id="KAG9354210.1"/>
    </source>
</evidence>
<evidence type="ECO:0000313" key="7">
    <source>
        <dbReference type="Proteomes" id="UP000824540"/>
    </source>
</evidence>
<gene>
    <name evidence="6" type="ORF">JZ751_012334</name>
</gene>
<organism evidence="6 7">
    <name type="scientific">Albula glossodonta</name>
    <name type="common">roundjaw bonefish</name>
    <dbReference type="NCBI Taxonomy" id="121402"/>
    <lineage>
        <taxon>Eukaryota</taxon>
        <taxon>Metazoa</taxon>
        <taxon>Chordata</taxon>
        <taxon>Craniata</taxon>
        <taxon>Vertebrata</taxon>
        <taxon>Euteleostomi</taxon>
        <taxon>Actinopterygii</taxon>
        <taxon>Neopterygii</taxon>
        <taxon>Teleostei</taxon>
        <taxon>Albuliformes</taxon>
        <taxon>Albulidae</taxon>
        <taxon>Albula</taxon>
    </lineage>
</organism>
<dbReference type="PANTHER" id="PTHR46930">
    <property type="entry name" value="CDK5 REGULATORY SUBUNIT-ASSOCIATED PROTEIN 2"/>
    <property type="match status" value="1"/>
</dbReference>